<proteinExistence type="predicted"/>
<dbReference type="Proteomes" id="UP000831796">
    <property type="component" value="Chromosome"/>
</dbReference>
<keyword evidence="2" id="KW-1185">Reference proteome</keyword>
<name>A0A8T9Q573_9BACT</name>
<dbReference type="KEGG" id="hcu:MUN79_19945"/>
<dbReference type="EMBL" id="CP095046">
    <property type="protein sequence ID" value="UOQ70930.1"/>
    <property type="molecule type" value="Genomic_DNA"/>
</dbReference>
<sequence length="202" mass="22559">MSPELQSAGFWLQGCWVPPFEVGSGQLLRVYIPNFGPDPTLYLGRDWALTLAAALNNPGRLPISKPARQVPYAANFRRAGLWELLRPLTTEQYLIKTLGLSPAQARSILGEVNLPATQLMKNLALVWQKILTIKGLFATHSGIFFDYYEVGAAPQITLLEEAIDQEMRRGKWAVGFDNLQYMEAHEPFDSIRRLQITAGTAS</sequence>
<evidence type="ECO:0000313" key="1">
    <source>
        <dbReference type="EMBL" id="UOQ70930.1"/>
    </source>
</evidence>
<dbReference type="AlphaFoldDB" id="A0A8T9Q573"/>
<organism evidence="1 2">
    <name type="scientific">Hymenobacter cellulosilyticus</name>
    <dbReference type="NCBI Taxonomy" id="2932248"/>
    <lineage>
        <taxon>Bacteria</taxon>
        <taxon>Pseudomonadati</taxon>
        <taxon>Bacteroidota</taxon>
        <taxon>Cytophagia</taxon>
        <taxon>Cytophagales</taxon>
        <taxon>Hymenobacteraceae</taxon>
        <taxon>Hymenobacter</taxon>
    </lineage>
</organism>
<reference evidence="1" key="1">
    <citation type="submission" date="2022-04" db="EMBL/GenBank/DDBJ databases">
        <title>Hymenobacter sp. isolated from the air.</title>
        <authorList>
            <person name="Won M."/>
            <person name="Lee C.-M."/>
            <person name="Woen H.-Y."/>
            <person name="Kwon S.-W."/>
        </authorList>
    </citation>
    <scope>NUCLEOTIDE SEQUENCE</scope>
    <source>
        <strain evidence="1">5116S-3</strain>
    </source>
</reference>
<dbReference type="RefSeq" id="WP_244674343.1">
    <property type="nucleotide sequence ID" value="NZ_CP095046.1"/>
</dbReference>
<gene>
    <name evidence="1" type="ORF">MUN79_19945</name>
</gene>
<protein>
    <submittedName>
        <fullName evidence="1">Uncharacterized protein</fullName>
    </submittedName>
</protein>
<evidence type="ECO:0000313" key="2">
    <source>
        <dbReference type="Proteomes" id="UP000831796"/>
    </source>
</evidence>
<accession>A0A8T9Q573</accession>